<feature type="domain" description="AB hydrolase-1" evidence="1">
    <location>
        <begin position="39"/>
        <end position="308"/>
    </location>
</feature>
<reference evidence="2" key="1">
    <citation type="submission" date="2022-11" db="EMBL/GenBank/DDBJ databases">
        <authorList>
            <person name="Petersen C."/>
        </authorList>
    </citation>
    <scope>NUCLEOTIDE SEQUENCE</scope>
    <source>
        <strain evidence="2">IBT 23319</strain>
    </source>
</reference>
<dbReference type="GeneID" id="81384670"/>
<comment type="caution">
    <text evidence="2">The sequence shown here is derived from an EMBL/GenBank/DDBJ whole genome shotgun (WGS) entry which is preliminary data.</text>
</comment>
<dbReference type="InterPro" id="IPR029058">
    <property type="entry name" value="AB_hydrolase_fold"/>
</dbReference>
<sequence length="317" mass="35743">MAIIDWEKGESSGFVSLQTGAQIFASIYGPDRSPGDPIVIVIPGVTCSITEWAVVRRQLQPTTRILLYERSGIGESDESPEERTAANIALELRTLLKTMGIAPPYVFVCHSYGGIISRELVELFQKQNRGEDVAGMVFVDANQEKSTALWPDSNLWPFTEGLDSYAVMGVAADRALTDTEWKAMLDEEGSEKHQRNAKREMEHYIQSCALLGMKNQLDRDPPLLGNAPLSVLLGHPEIETRRMFEAGIRNGKGTPKQREQFFKKLDIYGDTNRKFQQENLRLSTKHRFVDVEGHGHFIHITAPEKVVEEIFWVLQNI</sequence>
<dbReference type="SUPFAM" id="SSF53474">
    <property type="entry name" value="alpha/beta-Hydrolases"/>
    <property type="match status" value="1"/>
</dbReference>
<evidence type="ECO:0000313" key="2">
    <source>
        <dbReference type="EMBL" id="KAJ5226579.1"/>
    </source>
</evidence>
<keyword evidence="3" id="KW-1185">Reference proteome</keyword>
<proteinExistence type="predicted"/>
<organism evidence="2 3">
    <name type="scientific">Penicillium citrinum</name>
    <dbReference type="NCBI Taxonomy" id="5077"/>
    <lineage>
        <taxon>Eukaryota</taxon>
        <taxon>Fungi</taxon>
        <taxon>Dikarya</taxon>
        <taxon>Ascomycota</taxon>
        <taxon>Pezizomycotina</taxon>
        <taxon>Eurotiomycetes</taxon>
        <taxon>Eurotiomycetidae</taxon>
        <taxon>Eurotiales</taxon>
        <taxon>Aspergillaceae</taxon>
        <taxon>Penicillium</taxon>
    </lineage>
</organism>
<evidence type="ECO:0000259" key="1">
    <source>
        <dbReference type="Pfam" id="PF12697"/>
    </source>
</evidence>
<dbReference type="Proteomes" id="UP001147733">
    <property type="component" value="Unassembled WGS sequence"/>
</dbReference>
<dbReference type="AlphaFoldDB" id="A0A9W9TL56"/>
<name>A0A9W9TL56_PENCI</name>
<dbReference type="Gene3D" id="3.40.50.1820">
    <property type="entry name" value="alpha/beta hydrolase"/>
    <property type="match status" value="1"/>
</dbReference>
<dbReference type="OrthoDB" id="294702at2759"/>
<dbReference type="Pfam" id="PF12697">
    <property type="entry name" value="Abhydrolase_6"/>
    <property type="match status" value="1"/>
</dbReference>
<evidence type="ECO:0000313" key="3">
    <source>
        <dbReference type="Proteomes" id="UP001147733"/>
    </source>
</evidence>
<gene>
    <name evidence="2" type="ORF">N7469_006585</name>
</gene>
<dbReference type="EMBL" id="JAPQKT010000006">
    <property type="protein sequence ID" value="KAJ5226579.1"/>
    <property type="molecule type" value="Genomic_DNA"/>
</dbReference>
<protein>
    <recommendedName>
        <fullName evidence="1">AB hydrolase-1 domain-containing protein</fullName>
    </recommendedName>
</protein>
<dbReference type="GO" id="GO:0072330">
    <property type="term" value="P:monocarboxylic acid biosynthetic process"/>
    <property type="evidence" value="ECO:0007669"/>
    <property type="project" value="UniProtKB-ARBA"/>
</dbReference>
<dbReference type="RefSeq" id="XP_056498944.1">
    <property type="nucleotide sequence ID" value="XM_056645503.1"/>
</dbReference>
<accession>A0A9W9TL56</accession>
<reference evidence="2" key="2">
    <citation type="journal article" date="2023" name="IMA Fungus">
        <title>Comparative genomic study of the Penicillium genus elucidates a diverse pangenome and 15 lateral gene transfer events.</title>
        <authorList>
            <person name="Petersen C."/>
            <person name="Sorensen T."/>
            <person name="Nielsen M.R."/>
            <person name="Sondergaard T.E."/>
            <person name="Sorensen J.L."/>
            <person name="Fitzpatrick D.A."/>
            <person name="Frisvad J.C."/>
            <person name="Nielsen K.L."/>
        </authorList>
    </citation>
    <scope>NUCLEOTIDE SEQUENCE</scope>
    <source>
        <strain evidence="2">IBT 23319</strain>
    </source>
</reference>
<dbReference type="GO" id="GO:0017000">
    <property type="term" value="P:antibiotic biosynthetic process"/>
    <property type="evidence" value="ECO:0007669"/>
    <property type="project" value="UniProtKB-ARBA"/>
</dbReference>
<dbReference type="InterPro" id="IPR000073">
    <property type="entry name" value="AB_hydrolase_1"/>
</dbReference>